<dbReference type="Gene3D" id="3.40.30.10">
    <property type="entry name" value="Glutaredoxin"/>
    <property type="match status" value="1"/>
</dbReference>
<evidence type="ECO:0000256" key="5">
    <source>
        <dbReference type="ARBA" id="ARBA00023284"/>
    </source>
</evidence>
<comment type="function">
    <text evidence="1">Has a glutathione-disulfide oxidoreductase activity in the presence of NADPH and glutathione reductase. Reduces low molecular weight disulfides and proteins.</text>
</comment>
<accession>A0ABD3VYP8</accession>
<gene>
    <name evidence="7" type="ORF">ACJMK2_043004</name>
</gene>
<keyword evidence="2" id="KW-0813">Transport</keyword>
<dbReference type="Proteomes" id="UP001634394">
    <property type="component" value="Unassembled WGS sequence"/>
</dbReference>
<dbReference type="AlphaFoldDB" id="A0ABD3VYP8"/>
<dbReference type="SUPFAM" id="SSF52833">
    <property type="entry name" value="Thioredoxin-like"/>
    <property type="match status" value="1"/>
</dbReference>
<dbReference type="InterPro" id="IPR011767">
    <property type="entry name" value="GLR_AS"/>
</dbReference>
<keyword evidence="8" id="KW-1185">Reference proteome</keyword>
<sequence length="131" mass="14640">MSYSLRAYRLILQCVSNSLKNYSTLNTMSVKEFVNGTIAGKKVVVFSKSSCPFCTKAKDVLRHYVGKEIKEDDYEVIEIENDPRCQEIQDYLQQLTKARSVPRVFINGKCIGGGDDTAAAHKNGKLKSLLA</sequence>
<dbReference type="InterPro" id="IPR014025">
    <property type="entry name" value="Glutaredoxin_subgr"/>
</dbReference>
<dbReference type="PANTHER" id="PTHR45694">
    <property type="entry name" value="GLUTAREDOXIN 2"/>
    <property type="match status" value="1"/>
</dbReference>
<dbReference type="Pfam" id="PF00462">
    <property type="entry name" value="Glutaredoxin"/>
    <property type="match status" value="1"/>
</dbReference>
<evidence type="ECO:0000256" key="4">
    <source>
        <dbReference type="ARBA" id="ARBA00023157"/>
    </source>
</evidence>
<dbReference type="InterPro" id="IPR002109">
    <property type="entry name" value="Glutaredoxin"/>
</dbReference>
<dbReference type="PANTHER" id="PTHR45694:SF18">
    <property type="entry name" value="GLUTAREDOXIN-1-RELATED"/>
    <property type="match status" value="1"/>
</dbReference>
<evidence type="ECO:0000259" key="6">
    <source>
        <dbReference type="Pfam" id="PF00462"/>
    </source>
</evidence>
<dbReference type="InterPro" id="IPR036249">
    <property type="entry name" value="Thioredoxin-like_sf"/>
</dbReference>
<dbReference type="PROSITE" id="PS51354">
    <property type="entry name" value="GLUTAREDOXIN_2"/>
    <property type="match status" value="1"/>
</dbReference>
<evidence type="ECO:0000313" key="8">
    <source>
        <dbReference type="Proteomes" id="UP001634394"/>
    </source>
</evidence>
<dbReference type="GO" id="GO:0003824">
    <property type="term" value="F:catalytic activity"/>
    <property type="evidence" value="ECO:0007669"/>
    <property type="project" value="UniProtKB-ARBA"/>
</dbReference>
<dbReference type="EMBL" id="JBJQND010000009">
    <property type="protein sequence ID" value="KAL3865633.1"/>
    <property type="molecule type" value="Genomic_DNA"/>
</dbReference>
<keyword evidence="4" id="KW-1015">Disulfide bond</keyword>
<proteinExistence type="predicted"/>
<keyword evidence="3" id="KW-0249">Electron transport</keyword>
<dbReference type="NCBIfam" id="TIGR02180">
    <property type="entry name" value="GRX_euk"/>
    <property type="match status" value="1"/>
</dbReference>
<protein>
    <recommendedName>
        <fullName evidence="6">Glutaredoxin domain-containing protein</fullName>
    </recommendedName>
</protein>
<name>A0ABD3VYP8_SINWO</name>
<reference evidence="7 8" key="1">
    <citation type="submission" date="2024-11" db="EMBL/GenBank/DDBJ databases">
        <title>Chromosome-level genome assembly of the freshwater bivalve Anodonta woodiana.</title>
        <authorList>
            <person name="Chen X."/>
        </authorList>
    </citation>
    <scope>NUCLEOTIDE SEQUENCE [LARGE SCALE GENOMIC DNA]</scope>
    <source>
        <strain evidence="7">MN2024</strain>
        <tissue evidence="7">Gills</tissue>
    </source>
</reference>
<dbReference type="PRINTS" id="PR00160">
    <property type="entry name" value="GLUTAREDOXIN"/>
</dbReference>
<evidence type="ECO:0000256" key="2">
    <source>
        <dbReference type="ARBA" id="ARBA00022448"/>
    </source>
</evidence>
<evidence type="ECO:0000313" key="7">
    <source>
        <dbReference type="EMBL" id="KAL3865633.1"/>
    </source>
</evidence>
<feature type="domain" description="Glutaredoxin" evidence="6">
    <location>
        <begin position="43"/>
        <end position="111"/>
    </location>
</feature>
<evidence type="ECO:0000256" key="3">
    <source>
        <dbReference type="ARBA" id="ARBA00022982"/>
    </source>
</evidence>
<comment type="caution">
    <text evidence="7">The sequence shown here is derived from an EMBL/GenBank/DDBJ whole genome shotgun (WGS) entry which is preliminary data.</text>
</comment>
<dbReference type="PROSITE" id="PS00195">
    <property type="entry name" value="GLUTAREDOXIN_1"/>
    <property type="match status" value="1"/>
</dbReference>
<keyword evidence="5" id="KW-0676">Redox-active center</keyword>
<dbReference type="CDD" id="cd03419">
    <property type="entry name" value="GRX_GRXh_1_2_like"/>
    <property type="match status" value="1"/>
</dbReference>
<evidence type="ECO:0000256" key="1">
    <source>
        <dbReference type="ARBA" id="ARBA00002549"/>
    </source>
</evidence>
<organism evidence="7 8">
    <name type="scientific">Sinanodonta woodiana</name>
    <name type="common">Chinese pond mussel</name>
    <name type="synonym">Anodonta woodiana</name>
    <dbReference type="NCBI Taxonomy" id="1069815"/>
    <lineage>
        <taxon>Eukaryota</taxon>
        <taxon>Metazoa</taxon>
        <taxon>Spiralia</taxon>
        <taxon>Lophotrochozoa</taxon>
        <taxon>Mollusca</taxon>
        <taxon>Bivalvia</taxon>
        <taxon>Autobranchia</taxon>
        <taxon>Heteroconchia</taxon>
        <taxon>Palaeoheterodonta</taxon>
        <taxon>Unionida</taxon>
        <taxon>Unionoidea</taxon>
        <taxon>Unionidae</taxon>
        <taxon>Unioninae</taxon>
        <taxon>Sinanodonta</taxon>
    </lineage>
</organism>
<dbReference type="InterPro" id="IPR011899">
    <property type="entry name" value="Glutaredoxin_euk/vir"/>
</dbReference>